<keyword evidence="5" id="KW-0460">Magnesium</keyword>
<dbReference type="SUPFAM" id="SSF48576">
    <property type="entry name" value="Terpenoid synthases"/>
    <property type="match status" value="1"/>
</dbReference>
<accession>A0ABN6L7Z7</accession>
<dbReference type="PANTHER" id="PTHR12001:SF85">
    <property type="entry name" value="SHORT CHAIN ISOPRENYL DIPHOSPHATE SYNTHASE"/>
    <property type="match status" value="1"/>
</dbReference>
<dbReference type="RefSeq" id="WP_332919146.1">
    <property type="nucleotide sequence ID" value="NZ_AP025292.1"/>
</dbReference>
<dbReference type="InterPro" id="IPR000092">
    <property type="entry name" value="Polyprenyl_synt"/>
</dbReference>
<keyword evidence="8" id="KW-1185">Reference proteome</keyword>
<sequence length="325" mass="36718">MNNFLNPLIETISQAIKKQQFGQEPKELYEPISYIMSLGGKRLRPVLTLLGYRLFQEDIRPAIKPAMAVETFHNFTLVHDDIMDKAPLRRGQATVHTKWNDNIAILSGDVMMIKVYDLLLDVAPELLPSVIRAFNNNATEVCEGQQKDMNFETRNDVSTDEYIDMIRQKTAVLLGLALQLGAMIAKAPEKTQQDLYQFAVDLGIGFQLKDDLLDVYGDQAKFGKQIGGDIIENKKTFLLINAVALATGSTKATLQQWIEATDFDATEKVQAVTQIYDQLGIKALTEQKMNDYFDQAFAILKQMDIGDQQKEWLSGFAQMVINREK</sequence>
<protein>
    <submittedName>
        <fullName evidence="7">Isoprenyl synthetase</fullName>
    </submittedName>
</protein>
<evidence type="ECO:0000313" key="8">
    <source>
        <dbReference type="Proteomes" id="UP001354989"/>
    </source>
</evidence>
<dbReference type="InterPro" id="IPR033749">
    <property type="entry name" value="Polyprenyl_synt_CS"/>
</dbReference>
<evidence type="ECO:0000256" key="6">
    <source>
        <dbReference type="RuleBase" id="RU004466"/>
    </source>
</evidence>
<evidence type="ECO:0000256" key="5">
    <source>
        <dbReference type="ARBA" id="ARBA00022842"/>
    </source>
</evidence>
<evidence type="ECO:0000256" key="1">
    <source>
        <dbReference type="ARBA" id="ARBA00001946"/>
    </source>
</evidence>
<dbReference type="Proteomes" id="UP001354989">
    <property type="component" value="Chromosome"/>
</dbReference>
<keyword evidence="4" id="KW-0479">Metal-binding</keyword>
<proteinExistence type="inferred from homology"/>
<evidence type="ECO:0000256" key="3">
    <source>
        <dbReference type="ARBA" id="ARBA00022679"/>
    </source>
</evidence>
<name>A0ABN6L7Z7_9BACT</name>
<evidence type="ECO:0000256" key="4">
    <source>
        <dbReference type="ARBA" id="ARBA00022723"/>
    </source>
</evidence>
<dbReference type="EMBL" id="AP025292">
    <property type="protein sequence ID" value="BDC99327.1"/>
    <property type="molecule type" value="Genomic_DNA"/>
</dbReference>
<comment type="cofactor">
    <cofactor evidence="1">
        <name>Mg(2+)</name>
        <dbReference type="ChEBI" id="CHEBI:18420"/>
    </cofactor>
</comment>
<dbReference type="PANTHER" id="PTHR12001">
    <property type="entry name" value="GERANYLGERANYL PYROPHOSPHATE SYNTHASE"/>
    <property type="match status" value="1"/>
</dbReference>
<dbReference type="PROSITE" id="PS00444">
    <property type="entry name" value="POLYPRENYL_SYNTHASE_2"/>
    <property type="match status" value="1"/>
</dbReference>
<dbReference type="CDD" id="cd00685">
    <property type="entry name" value="Trans_IPPS_HT"/>
    <property type="match status" value="1"/>
</dbReference>
<dbReference type="PROSITE" id="PS00723">
    <property type="entry name" value="POLYPRENYL_SYNTHASE_1"/>
    <property type="match status" value="1"/>
</dbReference>
<comment type="similarity">
    <text evidence="2 6">Belongs to the FPP/GGPP synthase family.</text>
</comment>
<dbReference type="Gene3D" id="1.10.600.10">
    <property type="entry name" value="Farnesyl Diphosphate Synthase"/>
    <property type="match status" value="1"/>
</dbReference>
<keyword evidence="3 6" id="KW-0808">Transferase</keyword>
<gene>
    <name evidence="7" type="ORF">PEPS_16080</name>
</gene>
<evidence type="ECO:0000256" key="2">
    <source>
        <dbReference type="ARBA" id="ARBA00006706"/>
    </source>
</evidence>
<evidence type="ECO:0000313" key="7">
    <source>
        <dbReference type="EMBL" id="BDC99327.1"/>
    </source>
</evidence>
<organism evidence="7 8">
    <name type="scientific">Persicobacter psychrovividus</name>
    <dbReference type="NCBI Taxonomy" id="387638"/>
    <lineage>
        <taxon>Bacteria</taxon>
        <taxon>Pseudomonadati</taxon>
        <taxon>Bacteroidota</taxon>
        <taxon>Cytophagia</taxon>
        <taxon>Cytophagales</taxon>
        <taxon>Persicobacteraceae</taxon>
        <taxon>Persicobacter</taxon>
    </lineage>
</organism>
<dbReference type="SFLD" id="SFLDG01017">
    <property type="entry name" value="Polyprenyl_Transferase_Like"/>
    <property type="match status" value="1"/>
</dbReference>
<reference evidence="7 8" key="1">
    <citation type="submission" date="2021-12" db="EMBL/GenBank/DDBJ databases">
        <title>Genome sequencing of bacteria with rrn-lacking chromosome and rrn-plasmid.</title>
        <authorList>
            <person name="Anda M."/>
            <person name="Iwasaki W."/>
        </authorList>
    </citation>
    <scope>NUCLEOTIDE SEQUENCE [LARGE SCALE GENOMIC DNA]</scope>
    <source>
        <strain evidence="7 8">NBRC 101262</strain>
    </source>
</reference>
<dbReference type="Pfam" id="PF00348">
    <property type="entry name" value="polyprenyl_synt"/>
    <property type="match status" value="1"/>
</dbReference>
<dbReference type="SFLD" id="SFLDS00005">
    <property type="entry name" value="Isoprenoid_Synthase_Type_I"/>
    <property type="match status" value="1"/>
</dbReference>
<dbReference type="InterPro" id="IPR008949">
    <property type="entry name" value="Isoprenoid_synthase_dom_sf"/>
</dbReference>